<dbReference type="AlphaFoldDB" id="A0ABD2P7N1"/>
<reference evidence="1 2" key="1">
    <citation type="journal article" date="2021" name="BMC Biol.">
        <title>Horizontally acquired antibacterial genes associated with adaptive radiation of ladybird beetles.</title>
        <authorList>
            <person name="Li H.S."/>
            <person name="Tang X.F."/>
            <person name="Huang Y.H."/>
            <person name="Xu Z.Y."/>
            <person name="Chen M.L."/>
            <person name="Du X.Y."/>
            <person name="Qiu B.Y."/>
            <person name="Chen P.T."/>
            <person name="Zhang W."/>
            <person name="Slipinski A."/>
            <person name="Escalona H.E."/>
            <person name="Waterhouse R.M."/>
            <person name="Zwick A."/>
            <person name="Pang H."/>
        </authorList>
    </citation>
    <scope>NUCLEOTIDE SEQUENCE [LARGE SCALE GENOMIC DNA]</scope>
    <source>
        <strain evidence="1">SYSU2018</strain>
    </source>
</reference>
<comment type="caution">
    <text evidence="1">The sequence shown here is derived from an EMBL/GenBank/DDBJ whole genome shotgun (WGS) entry which is preliminary data.</text>
</comment>
<sequence>MYFLKAGKAMEERKKNQVSRHCDDDLLRQIDQLLRERNPTPSYIDNWVPGTDRTSHAAPSNINEIGAVSSTVDGNILPPGTIRLQYKGNSNLFDIPKLSPICDPLY</sequence>
<evidence type="ECO:0000313" key="1">
    <source>
        <dbReference type="EMBL" id="KAL3286949.1"/>
    </source>
</evidence>
<name>A0ABD2P7N1_9CUCU</name>
<keyword evidence="2" id="KW-1185">Reference proteome</keyword>
<gene>
    <name evidence="1" type="ORF">HHI36_001435</name>
</gene>
<dbReference type="Proteomes" id="UP001516400">
    <property type="component" value="Unassembled WGS sequence"/>
</dbReference>
<protein>
    <submittedName>
        <fullName evidence="1">Uncharacterized protein</fullName>
    </submittedName>
</protein>
<accession>A0ABD2P7N1</accession>
<organism evidence="1 2">
    <name type="scientific">Cryptolaemus montrouzieri</name>
    <dbReference type="NCBI Taxonomy" id="559131"/>
    <lineage>
        <taxon>Eukaryota</taxon>
        <taxon>Metazoa</taxon>
        <taxon>Ecdysozoa</taxon>
        <taxon>Arthropoda</taxon>
        <taxon>Hexapoda</taxon>
        <taxon>Insecta</taxon>
        <taxon>Pterygota</taxon>
        <taxon>Neoptera</taxon>
        <taxon>Endopterygota</taxon>
        <taxon>Coleoptera</taxon>
        <taxon>Polyphaga</taxon>
        <taxon>Cucujiformia</taxon>
        <taxon>Coccinelloidea</taxon>
        <taxon>Coccinellidae</taxon>
        <taxon>Scymninae</taxon>
        <taxon>Scymnini</taxon>
        <taxon>Cryptolaemus</taxon>
    </lineage>
</organism>
<proteinExistence type="predicted"/>
<evidence type="ECO:0000313" key="2">
    <source>
        <dbReference type="Proteomes" id="UP001516400"/>
    </source>
</evidence>
<dbReference type="EMBL" id="JABFTP020000185">
    <property type="protein sequence ID" value="KAL3286949.1"/>
    <property type="molecule type" value="Genomic_DNA"/>
</dbReference>